<evidence type="ECO:0000256" key="6">
    <source>
        <dbReference type="ARBA" id="ARBA00022618"/>
    </source>
</evidence>
<dbReference type="Proteomes" id="UP000322234">
    <property type="component" value="Unassembled WGS sequence"/>
</dbReference>
<protein>
    <recommendedName>
        <fullName evidence="17">ZBR-type domain-containing protein</fullName>
    </recommendedName>
</protein>
<comment type="caution">
    <text evidence="18">The sequence shown here is derived from an EMBL/GenBank/DDBJ whole genome shotgun (WGS) entry which is preliminary data.</text>
</comment>
<dbReference type="CDD" id="cd20364">
    <property type="entry name" value="BRcat_RBR_FBXO5"/>
    <property type="match status" value="1"/>
</dbReference>
<dbReference type="InterPro" id="IPR001810">
    <property type="entry name" value="F-box_dom"/>
</dbReference>
<evidence type="ECO:0000256" key="2">
    <source>
        <dbReference type="ARBA" id="ARBA00004496"/>
    </source>
</evidence>
<dbReference type="Gene3D" id="3.30.70.1660">
    <property type="match status" value="1"/>
</dbReference>
<dbReference type="Pfam" id="PF00472">
    <property type="entry name" value="RF-1"/>
    <property type="match status" value="1"/>
</dbReference>
<keyword evidence="15" id="KW-0175">Coiled coil</keyword>
<dbReference type="Gene3D" id="2.20.25.20">
    <property type="match status" value="1"/>
</dbReference>
<dbReference type="InterPro" id="IPR036047">
    <property type="entry name" value="F-box-like_dom_sf"/>
</dbReference>
<evidence type="ECO:0000256" key="13">
    <source>
        <dbReference type="ARBA" id="ARBA00023306"/>
    </source>
</evidence>
<dbReference type="GO" id="GO:0005737">
    <property type="term" value="C:cytoplasm"/>
    <property type="evidence" value="ECO:0007669"/>
    <property type="project" value="UniProtKB-SubCell"/>
</dbReference>
<keyword evidence="19" id="KW-1185">Reference proteome</keyword>
<dbReference type="InterPro" id="IPR000352">
    <property type="entry name" value="Pep_chain_release_fac_I"/>
</dbReference>
<evidence type="ECO:0000256" key="3">
    <source>
        <dbReference type="ARBA" id="ARBA00004906"/>
    </source>
</evidence>
<dbReference type="UniPathway" id="UPA00143"/>
<keyword evidence="12" id="KW-0539">Nucleus</keyword>
<comment type="similarity">
    <text evidence="4">Belongs to the prokaryotic/mitochondrial release factor family.</text>
</comment>
<dbReference type="PANTHER" id="PTHR15493">
    <property type="entry name" value="F-BOX ONLY PROTEIN 5 AND 43"/>
    <property type="match status" value="1"/>
</dbReference>
<proteinExistence type="inferred from homology"/>
<keyword evidence="7" id="KW-0479">Metal-binding</keyword>
<evidence type="ECO:0000256" key="14">
    <source>
        <dbReference type="PROSITE-ProRule" id="PRU01220"/>
    </source>
</evidence>
<dbReference type="PANTHER" id="PTHR15493:SF8">
    <property type="entry name" value="F-BOX ONLY PROTEIN 5"/>
    <property type="match status" value="1"/>
</dbReference>
<dbReference type="FunFam" id="1.20.1280.50:FF:000043">
    <property type="entry name" value="F-box only protein 5"/>
    <property type="match status" value="1"/>
</dbReference>
<organism evidence="18 19">
    <name type="scientific">Bos mutus</name>
    <name type="common">wild yak</name>
    <dbReference type="NCBI Taxonomy" id="72004"/>
    <lineage>
        <taxon>Eukaryota</taxon>
        <taxon>Metazoa</taxon>
        <taxon>Chordata</taxon>
        <taxon>Craniata</taxon>
        <taxon>Vertebrata</taxon>
        <taxon>Euteleostomi</taxon>
        <taxon>Mammalia</taxon>
        <taxon>Eutheria</taxon>
        <taxon>Laurasiatheria</taxon>
        <taxon>Artiodactyla</taxon>
        <taxon>Ruminantia</taxon>
        <taxon>Pecora</taxon>
        <taxon>Bovidae</taxon>
        <taxon>Bovinae</taxon>
        <taxon>Bos</taxon>
    </lineage>
</organism>
<dbReference type="FunFam" id="3.30.70.1660:FF:000011">
    <property type="entry name" value="Peptide chain release factor 1-like, mitochondrial"/>
    <property type="match status" value="1"/>
</dbReference>
<reference evidence="18" key="1">
    <citation type="submission" date="2019-10" db="EMBL/GenBank/DDBJ databases">
        <title>The sequence and de novo assembly of the wild yak genome.</title>
        <authorList>
            <person name="Liu Y."/>
        </authorList>
    </citation>
    <scope>NUCLEOTIDE SEQUENCE [LARGE SCALE GENOMIC DNA]</scope>
    <source>
        <strain evidence="18">WY2019</strain>
    </source>
</reference>
<dbReference type="GO" id="GO:0008270">
    <property type="term" value="F:zinc ion binding"/>
    <property type="evidence" value="ECO:0007669"/>
    <property type="project" value="UniProtKB-KW"/>
</dbReference>
<feature type="domain" description="ZBR-type" evidence="17">
    <location>
        <begin position="685"/>
        <end position="733"/>
    </location>
</feature>
<keyword evidence="10" id="KW-0833">Ubl conjugation pathway</keyword>
<dbReference type="GO" id="GO:0003747">
    <property type="term" value="F:translation release factor activity"/>
    <property type="evidence" value="ECO:0007669"/>
    <property type="project" value="InterPro"/>
</dbReference>
<evidence type="ECO:0000256" key="9">
    <source>
        <dbReference type="ARBA" id="ARBA00022776"/>
    </source>
</evidence>
<evidence type="ECO:0000256" key="16">
    <source>
        <dbReference type="SAM" id="MobiDB-lite"/>
    </source>
</evidence>
<keyword evidence="13" id="KW-0131">Cell cycle</keyword>
<dbReference type="PROSITE" id="PS00745">
    <property type="entry name" value="RF_PROK_I"/>
    <property type="match status" value="1"/>
</dbReference>
<dbReference type="GO" id="GO:0045835">
    <property type="term" value="P:negative regulation of meiotic nuclear division"/>
    <property type="evidence" value="ECO:0007669"/>
    <property type="project" value="InterPro"/>
</dbReference>
<sequence>MRPRLVWNVFRGFWARRGVVPARRHLSCSNLPLEELFARGGALRTFLERQVGSEAQFQVRRPELVAVAKLLSDKEQELQETQHLLHDENEDLRKLAENEITSCEKEIAQLKHQVWHLILKTELHLYLRVLALYLGELQKNILKIFDMYQQYAAFKRWHFETLEYFPSEIGGLRHASASIGGSEAYKHMKFEGGVHRVQRVPKTEKQGRIHTSTITVAILPQPTEINLVINPKDLRIDTKRASGAGGQHVNTTDSAVRIVHLPTDLGTKFKDFKSTSWRLLEDKSSEKLAACSPPAAAALSPEADSSLTPGMSRRPCSCSLRPLSGSCRCSYGTLTAAGRPCPSDGCKEESSTLSVKMKCDFNYNHVHSGIKPVKPDDSRRKGSYTTAYLEGSYKDCIKDYDRVSDVGSPVVSPRIVELEPESKPLHNKENQHIQQTLDSSNNIQELETSGCYEDSGYSSFSQRSGLSEHEDSSLALVESFNDSPQCCLLQTQSPDQYPNKNLLPALHFEKVVCSTLKKNCKRNPKIDWEKLKEFISSGNFRLQNIIGRKMGLECVDILSELFRRGLKHLLANILTQLSEMDLINVSKVSTTWKKILEDDKVALQLYNKAIQRITEKNIKFSPHASTREYVLFRTPLASVQKSATQTLPKKDARTKLPDPGDQKHSTYSRHSEFSEVAKTLKKNESLKACIRCNSPAKYDCYLQRATCKRESCGFDYCTKCLCTYHTSEDCSNGKPLKASYKMGPVPGTKKSKKNLRRL</sequence>
<dbReference type="PROSITE" id="PS51872">
    <property type="entry name" value="ZF_ZBR"/>
    <property type="match status" value="1"/>
</dbReference>
<feature type="coiled-coil region" evidence="15">
    <location>
        <begin position="71"/>
        <end position="113"/>
    </location>
</feature>
<dbReference type="InterPro" id="IPR044064">
    <property type="entry name" value="ZF_ZBR"/>
</dbReference>
<dbReference type="GO" id="GO:0005634">
    <property type="term" value="C:nucleus"/>
    <property type="evidence" value="ECO:0007669"/>
    <property type="project" value="UniProtKB-SubCell"/>
</dbReference>
<evidence type="ECO:0000256" key="7">
    <source>
        <dbReference type="ARBA" id="ARBA00022723"/>
    </source>
</evidence>
<keyword evidence="9" id="KW-0498">Mitosis</keyword>
<evidence type="ECO:0000313" key="18">
    <source>
        <dbReference type="EMBL" id="MXQ82466.1"/>
    </source>
</evidence>
<dbReference type="Pfam" id="PF22191">
    <property type="entry name" value="IBR_1"/>
    <property type="match status" value="1"/>
</dbReference>
<evidence type="ECO:0000259" key="17">
    <source>
        <dbReference type="PROSITE" id="PS51872"/>
    </source>
</evidence>
<dbReference type="GO" id="GO:0007088">
    <property type="term" value="P:regulation of mitotic nuclear division"/>
    <property type="evidence" value="ECO:0007669"/>
    <property type="project" value="InterPro"/>
</dbReference>
<dbReference type="Pfam" id="PF03462">
    <property type="entry name" value="PCRF"/>
    <property type="match status" value="1"/>
</dbReference>
<keyword evidence="11" id="KW-0862">Zinc</keyword>
<name>A0A6B0R1S0_9CETA</name>
<dbReference type="InterPro" id="IPR045853">
    <property type="entry name" value="Pep_chain_release_fac_I_sf"/>
</dbReference>
<dbReference type="InterPro" id="IPR047147">
    <property type="entry name" value="FBX5_43"/>
</dbReference>
<keyword evidence="6" id="KW-0132">Cell division</keyword>
<gene>
    <name evidence="18" type="ORF">E5288_WYG009591</name>
</gene>
<dbReference type="SMART" id="SM00937">
    <property type="entry name" value="PCRF"/>
    <property type="match status" value="1"/>
</dbReference>
<dbReference type="Gene3D" id="1.20.1280.50">
    <property type="match status" value="1"/>
</dbReference>
<dbReference type="Pfam" id="PF00646">
    <property type="entry name" value="F-box"/>
    <property type="match status" value="1"/>
</dbReference>
<evidence type="ECO:0000256" key="4">
    <source>
        <dbReference type="ARBA" id="ARBA00010835"/>
    </source>
</evidence>
<feature type="region of interest" description="Disordered" evidence="16">
    <location>
        <begin position="642"/>
        <end position="668"/>
    </location>
</feature>
<dbReference type="SUPFAM" id="SSF75620">
    <property type="entry name" value="Release factor"/>
    <property type="match status" value="1"/>
</dbReference>
<evidence type="ECO:0000256" key="11">
    <source>
        <dbReference type="ARBA" id="ARBA00022833"/>
    </source>
</evidence>
<comment type="subcellular location">
    <subcellularLocation>
        <location evidence="2">Cytoplasm</location>
    </subcellularLocation>
    <subcellularLocation>
        <location evidence="1">Nucleus</location>
    </subcellularLocation>
</comment>
<evidence type="ECO:0000256" key="8">
    <source>
        <dbReference type="ARBA" id="ARBA00022771"/>
    </source>
</evidence>
<dbReference type="AlphaFoldDB" id="A0A6B0R1S0"/>
<evidence type="ECO:0000256" key="10">
    <source>
        <dbReference type="ARBA" id="ARBA00022786"/>
    </source>
</evidence>
<accession>A0A6B0R1S0</accession>
<evidence type="ECO:0000256" key="5">
    <source>
        <dbReference type="ARBA" id="ARBA00022490"/>
    </source>
</evidence>
<dbReference type="GO" id="GO:0051301">
    <property type="term" value="P:cell division"/>
    <property type="evidence" value="ECO:0007669"/>
    <property type="project" value="UniProtKB-KW"/>
</dbReference>
<dbReference type="GO" id="GO:0016567">
    <property type="term" value="P:protein ubiquitination"/>
    <property type="evidence" value="ECO:0007669"/>
    <property type="project" value="UniProtKB-UniPathway"/>
</dbReference>
<evidence type="ECO:0000256" key="12">
    <source>
        <dbReference type="ARBA" id="ARBA00023242"/>
    </source>
</evidence>
<dbReference type="EMBL" id="VBQZ03000013">
    <property type="protein sequence ID" value="MXQ82466.1"/>
    <property type="molecule type" value="Genomic_DNA"/>
</dbReference>
<keyword evidence="5" id="KW-0963">Cytoplasm</keyword>
<dbReference type="SUPFAM" id="SSF81383">
    <property type="entry name" value="F-box domain"/>
    <property type="match status" value="1"/>
</dbReference>
<evidence type="ECO:0000256" key="1">
    <source>
        <dbReference type="ARBA" id="ARBA00004123"/>
    </source>
</evidence>
<evidence type="ECO:0000313" key="19">
    <source>
        <dbReference type="Proteomes" id="UP000322234"/>
    </source>
</evidence>
<evidence type="ECO:0000256" key="15">
    <source>
        <dbReference type="SAM" id="Coils"/>
    </source>
</evidence>
<keyword evidence="8 14" id="KW-0863">Zinc-finger</keyword>
<dbReference type="FunFam" id="2.20.25.20:FF:000006">
    <property type="entry name" value="F-box only protein 5"/>
    <property type="match status" value="1"/>
</dbReference>
<comment type="pathway">
    <text evidence="3">Protein modification; protein ubiquitination.</text>
</comment>
<feature type="compositionally biased region" description="Basic and acidic residues" evidence="16">
    <location>
        <begin position="648"/>
        <end position="668"/>
    </location>
</feature>
<dbReference type="InterPro" id="IPR005139">
    <property type="entry name" value="PCRF"/>
</dbReference>